<evidence type="ECO:0000256" key="5">
    <source>
        <dbReference type="SAM" id="MobiDB-lite"/>
    </source>
</evidence>
<keyword evidence="8" id="KW-1185">Reference proteome</keyword>
<keyword evidence="2" id="KW-0812">Transmembrane</keyword>
<evidence type="ECO:0000256" key="1">
    <source>
        <dbReference type="ARBA" id="ARBA00004370"/>
    </source>
</evidence>
<dbReference type="InterPro" id="IPR007656">
    <property type="entry name" value="GTD-bd"/>
</dbReference>
<evidence type="ECO:0000256" key="2">
    <source>
        <dbReference type="ARBA" id="ARBA00022692"/>
    </source>
</evidence>
<dbReference type="STRING" id="35608.A0A2U1P5H2"/>
<evidence type="ECO:0000256" key="3">
    <source>
        <dbReference type="ARBA" id="ARBA00022989"/>
    </source>
</evidence>
<evidence type="ECO:0000313" key="8">
    <source>
        <dbReference type="Proteomes" id="UP000245207"/>
    </source>
</evidence>
<evidence type="ECO:0000256" key="4">
    <source>
        <dbReference type="ARBA" id="ARBA00023136"/>
    </source>
</evidence>
<feature type="domain" description="GTD-binding" evidence="6">
    <location>
        <begin position="16"/>
        <end position="114"/>
    </location>
</feature>
<accession>A0A2U1P5H2</accession>
<keyword evidence="4" id="KW-0472">Membrane</keyword>
<organism evidence="7 8">
    <name type="scientific">Artemisia annua</name>
    <name type="common">Sweet wormwood</name>
    <dbReference type="NCBI Taxonomy" id="35608"/>
    <lineage>
        <taxon>Eukaryota</taxon>
        <taxon>Viridiplantae</taxon>
        <taxon>Streptophyta</taxon>
        <taxon>Embryophyta</taxon>
        <taxon>Tracheophyta</taxon>
        <taxon>Spermatophyta</taxon>
        <taxon>Magnoliopsida</taxon>
        <taxon>eudicotyledons</taxon>
        <taxon>Gunneridae</taxon>
        <taxon>Pentapetalae</taxon>
        <taxon>asterids</taxon>
        <taxon>campanulids</taxon>
        <taxon>Asterales</taxon>
        <taxon>Asteraceae</taxon>
        <taxon>Asteroideae</taxon>
        <taxon>Anthemideae</taxon>
        <taxon>Artemisiinae</taxon>
        <taxon>Artemisia</taxon>
    </lineage>
</organism>
<comment type="subcellular location">
    <subcellularLocation>
        <location evidence="1">Membrane</location>
    </subcellularLocation>
</comment>
<feature type="region of interest" description="Disordered" evidence="5">
    <location>
        <begin position="174"/>
        <end position="208"/>
    </location>
</feature>
<gene>
    <name evidence="7" type="ORF">CTI12_AA190340</name>
</gene>
<evidence type="ECO:0000313" key="7">
    <source>
        <dbReference type="EMBL" id="PWA80998.1"/>
    </source>
</evidence>
<protein>
    <submittedName>
        <fullName evidence="7">Zein-binding domain-containing protein</fullName>
    </submittedName>
</protein>
<dbReference type="OrthoDB" id="1105498at2759"/>
<dbReference type="EMBL" id="PKPP01001646">
    <property type="protein sequence ID" value="PWA80998.1"/>
    <property type="molecule type" value="Genomic_DNA"/>
</dbReference>
<dbReference type="GO" id="GO:0080115">
    <property type="term" value="F:myosin XI tail binding"/>
    <property type="evidence" value="ECO:0007669"/>
    <property type="project" value="UniProtKB-ARBA"/>
</dbReference>
<feature type="compositionally biased region" description="Basic and acidic residues" evidence="5">
    <location>
        <begin position="189"/>
        <end position="206"/>
    </location>
</feature>
<dbReference type="Proteomes" id="UP000245207">
    <property type="component" value="Unassembled WGS sequence"/>
</dbReference>
<reference evidence="7 8" key="1">
    <citation type="journal article" date="2018" name="Mol. Plant">
        <title>The genome of Artemisia annua provides insight into the evolution of Asteraceae family and artemisinin biosynthesis.</title>
        <authorList>
            <person name="Shen Q."/>
            <person name="Zhang L."/>
            <person name="Liao Z."/>
            <person name="Wang S."/>
            <person name="Yan T."/>
            <person name="Shi P."/>
            <person name="Liu M."/>
            <person name="Fu X."/>
            <person name="Pan Q."/>
            <person name="Wang Y."/>
            <person name="Lv Z."/>
            <person name="Lu X."/>
            <person name="Zhang F."/>
            <person name="Jiang W."/>
            <person name="Ma Y."/>
            <person name="Chen M."/>
            <person name="Hao X."/>
            <person name="Li L."/>
            <person name="Tang Y."/>
            <person name="Lv G."/>
            <person name="Zhou Y."/>
            <person name="Sun X."/>
            <person name="Brodelius P.E."/>
            <person name="Rose J.K.C."/>
            <person name="Tang K."/>
        </authorList>
    </citation>
    <scope>NUCLEOTIDE SEQUENCE [LARGE SCALE GENOMIC DNA]</scope>
    <source>
        <strain evidence="8">cv. Huhao1</strain>
        <tissue evidence="7">Leaf</tissue>
    </source>
</reference>
<evidence type="ECO:0000259" key="6">
    <source>
        <dbReference type="PROSITE" id="PS51775"/>
    </source>
</evidence>
<dbReference type="PANTHER" id="PTHR31422:SF1">
    <property type="entry name" value="GTD-BINDING DOMAIN-CONTAINING PROTEIN"/>
    <property type="match status" value="1"/>
</dbReference>
<proteinExistence type="predicted"/>
<dbReference type="Pfam" id="PF04576">
    <property type="entry name" value="Zein-binding"/>
    <property type="match status" value="1"/>
</dbReference>
<comment type="caution">
    <text evidence="7">The sequence shown here is derived from an EMBL/GenBank/DDBJ whole genome shotgun (WGS) entry which is preliminary data.</text>
</comment>
<dbReference type="PROSITE" id="PS51775">
    <property type="entry name" value="GTD_BINDING"/>
    <property type="match status" value="1"/>
</dbReference>
<keyword evidence="3" id="KW-1133">Transmembrane helix</keyword>
<name>A0A2U1P5H2_ARTAN</name>
<sequence length="445" mass="50888">MDENAKYSKMVTETSTTVTTLKEALCVQQQLLQKLYNELEVEREASSTAASEALAMILRLQGEKGAVKMEAEHYKRLSEEKMYHAEESMGLFEDLIHQKEMEIANLDYQVQAYRYKLSSLGFEETGSNEITYPENLLQLHETSAAETSPENLLRRNSAPPKLLKYLKRDLERNRSVSPDSDMLVENVEESERKDESNENTDSEKQMDGSISSYWDQIRKLDKIVEEMAGEQYVSLRGRSSRSSSVYSQVNESDQTQSFKKSVDNEMLSDSCSLRVHDVFEVPVNDEILVNDNGKSVLKDENRIEKVVYLQEEAMKLYENFENGLGEETLLNHKDKQVFLPRDNIVIDCHVALDQPATDVVGSQGSSQQANITTEITEGESQDVRSQEQVNTIAREEVFRLLHEINEKLDSIQSEIRSGKTEKKKSSPNLDLPMLQLTEAMLHFWL</sequence>
<dbReference type="AlphaFoldDB" id="A0A2U1P5H2"/>
<dbReference type="GO" id="GO:0016020">
    <property type="term" value="C:membrane"/>
    <property type="evidence" value="ECO:0007669"/>
    <property type="project" value="UniProtKB-SubCell"/>
</dbReference>
<dbReference type="PANTHER" id="PTHR31422">
    <property type="entry name" value="BNAANNG28530D PROTEIN"/>
    <property type="match status" value="1"/>
</dbReference>